<dbReference type="Proteomes" id="UP000186469">
    <property type="component" value="Unassembled WGS sequence"/>
</dbReference>
<dbReference type="AlphaFoldDB" id="A0A1M7TNT7"/>
<organism evidence="1 2">
    <name type="scientific">Desulfovibrio litoralis DSM 11393</name>
    <dbReference type="NCBI Taxonomy" id="1121455"/>
    <lineage>
        <taxon>Bacteria</taxon>
        <taxon>Pseudomonadati</taxon>
        <taxon>Thermodesulfobacteriota</taxon>
        <taxon>Desulfovibrionia</taxon>
        <taxon>Desulfovibrionales</taxon>
        <taxon>Desulfovibrionaceae</taxon>
        <taxon>Desulfovibrio</taxon>
    </lineage>
</organism>
<evidence type="ECO:0000313" key="1">
    <source>
        <dbReference type="EMBL" id="SHN72328.1"/>
    </source>
</evidence>
<evidence type="ECO:0000313" key="2">
    <source>
        <dbReference type="Proteomes" id="UP000186469"/>
    </source>
</evidence>
<dbReference type="EMBL" id="FRDI01000017">
    <property type="protein sequence ID" value="SHN72328.1"/>
    <property type="molecule type" value="Genomic_DNA"/>
</dbReference>
<proteinExistence type="predicted"/>
<reference evidence="1 2" key="1">
    <citation type="submission" date="2016-12" db="EMBL/GenBank/DDBJ databases">
        <authorList>
            <person name="Song W.-J."/>
            <person name="Kurnit D.M."/>
        </authorList>
    </citation>
    <scope>NUCLEOTIDE SEQUENCE [LARGE SCALE GENOMIC DNA]</scope>
    <source>
        <strain evidence="1 2">DSM 11393</strain>
    </source>
</reference>
<protein>
    <submittedName>
        <fullName evidence="1">Uncharacterized protein</fullName>
    </submittedName>
</protein>
<name>A0A1M7TNT7_9BACT</name>
<accession>A0A1M7TNT7</accession>
<gene>
    <name evidence="1" type="ORF">SAMN02745728_02301</name>
</gene>
<keyword evidence="2" id="KW-1185">Reference proteome</keyword>
<sequence>MPSKPKNWISDHRCPGLQVRDYNNRYTYRLRQRYQGKLYIDYLGEMPLAIVFKYAHLLRINRSDPVNLAQIYTEIEMYRVASVDSFLSKHKKPEEGKR</sequence>
<dbReference type="RefSeq" id="WP_143145572.1">
    <property type="nucleotide sequence ID" value="NZ_FRDI01000017.1"/>
</dbReference>